<dbReference type="CDD" id="cd07739">
    <property type="entry name" value="metallo-hydrolase-like_MBL-fold"/>
    <property type="match status" value="1"/>
</dbReference>
<proteinExistence type="predicted"/>
<feature type="domain" description="Metallo-beta-lactamase" evidence="2">
    <location>
        <begin position="43"/>
        <end position="235"/>
    </location>
</feature>
<protein>
    <submittedName>
        <fullName evidence="3">Beta-lactamase-like protein</fullName>
    </submittedName>
</protein>
<evidence type="ECO:0000256" key="1">
    <source>
        <dbReference type="SAM" id="SignalP"/>
    </source>
</evidence>
<dbReference type="InterPro" id="IPR050855">
    <property type="entry name" value="NDM-1-like"/>
</dbReference>
<evidence type="ECO:0000313" key="4">
    <source>
        <dbReference type="Proteomes" id="UP000774617"/>
    </source>
</evidence>
<dbReference type="InterPro" id="IPR036866">
    <property type="entry name" value="RibonucZ/Hydroxyglut_hydro"/>
</dbReference>
<dbReference type="SUPFAM" id="SSF56281">
    <property type="entry name" value="Metallo-hydrolase/oxidoreductase"/>
    <property type="match status" value="1"/>
</dbReference>
<name>A0ABQ8G8Z8_9PEZI</name>
<dbReference type="Proteomes" id="UP000774617">
    <property type="component" value="Unassembled WGS sequence"/>
</dbReference>
<feature type="signal peptide" evidence="1">
    <location>
        <begin position="1"/>
        <end position="17"/>
    </location>
</feature>
<dbReference type="PANTHER" id="PTHR42951:SF14">
    <property type="entry name" value="METALLO-BETA-LACTAMASE SUPERFAMILY PROTEIN"/>
    <property type="match status" value="1"/>
</dbReference>
<keyword evidence="4" id="KW-1185">Reference proteome</keyword>
<accession>A0ABQ8G8Z8</accession>
<reference evidence="3 4" key="1">
    <citation type="journal article" date="2021" name="Nat. Commun.">
        <title>Genetic determinants of endophytism in the Arabidopsis root mycobiome.</title>
        <authorList>
            <person name="Mesny F."/>
            <person name="Miyauchi S."/>
            <person name="Thiergart T."/>
            <person name="Pickel B."/>
            <person name="Atanasova L."/>
            <person name="Karlsson M."/>
            <person name="Huettel B."/>
            <person name="Barry K.W."/>
            <person name="Haridas S."/>
            <person name="Chen C."/>
            <person name="Bauer D."/>
            <person name="Andreopoulos W."/>
            <person name="Pangilinan J."/>
            <person name="LaButti K."/>
            <person name="Riley R."/>
            <person name="Lipzen A."/>
            <person name="Clum A."/>
            <person name="Drula E."/>
            <person name="Henrissat B."/>
            <person name="Kohler A."/>
            <person name="Grigoriev I.V."/>
            <person name="Martin F.M."/>
            <person name="Hacquard S."/>
        </authorList>
    </citation>
    <scope>NUCLEOTIDE SEQUENCE [LARGE SCALE GENOMIC DNA]</scope>
    <source>
        <strain evidence="3 4">MPI-SDFR-AT-0080</strain>
    </source>
</reference>
<dbReference type="Pfam" id="PF00753">
    <property type="entry name" value="Lactamase_B"/>
    <property type="match status" value="1"/>
</dbReference>
<keyword evidence="1" id="KW-0732">Signal</keyword>
<sequence>MLFPIFTSTLLINGALARPWNASNTGKPALRVETFVNGGTALDMVSSLIIGSEAAAVVDLPLTISSAKDLAAWVRTKTDKPIVSAFTSHNHPDHYLGAQAFLDVFPNATYYANPTVAQGVKNDAAGKAAFWGPIVGASDIVRDPSAPFSYNFTFFTLPGDEHQPIQLLQPLTGDTVDETLFWLPSTRTLIAGDSVYATTIHPYMADMLTPALTSSWIATLELIEAMKPHIIVPGHSVNNESWTGTTNLEYTKEYLKFWQSEIEAKGPDYYTPQELFDVLTAEFPGRNGSTSQTLLNITVENFGRGGTRFAHTTDFTVYTDEGALNGWEM</sequence>
<gene>
    <name evidence="3" type="ORF">B0J12DRAFT_669217</name>
</gene>
<comment type="caution">
    <text evidence="3">The sequence shown here is derived from an EMBL/GenBank/DDBJ whole genome shotgun (WGS) entry which is preliminary data.</text>
</comment>
<dbReference type="EMBL" id="JAGTJR010000018">
    <property type="protein sequence ID" value="KAH7045944.1"/>
    <property type="molecule type" value="Genomic_DNA"/>
</dbReference>
<evidence type="ECO:0000313" key="3">
    <source>
        <dbReference type="EMBL" id="KAH7045944.1"/>
    </source>
</evidence>
<dbReference type="PANTHER" id="PTHR42951">
    <property type="entry name" value="METALLO-BETA-LACTAMASE DOMAIN-CONTAINING"/>
    <property type="match status" value="1"/>
</dbReference>
<dbReference type="Gene3D" id="3.60.15.10">
    <property type="entry name" value="Ribonuclease Z/Hydroxyacylglutathione hydrolase-like"/>
    <property type="match status" value="1"/>
</dbReference>
<evidence type="ECO:0000259" key="2">
    <source>
        <dbReference type="SMART" id="SM00849"/>
    </source>
</evidence>
<feature type="chain" id="PRO_5046340066" evidence="1">
    <location>
        <begin position="18"/>
        <end position="329"/>
    </location>
</feature>
<dbReference type="SMART" id="SM00849">
    <property type="entry name" value="Lactamase_B"/>
    <property type="match status" value="1"/>
</dbReference>
<organism evidence="3 4">
    <name type="scientific">Macrophomina phaseolina</name>
    <dbReference type="NCBI Taxonomy" id="35725"/>
    <lineage>
        <taxon>Eukaryota</taxon>
        <taxon>Fungi</taxon>
        <taxon>Dikarya</taxon>
        <taxon>Ascomycota</taxon>
        <taxon>Pezizomycotina</taxon>
        <taxon>Dothideomycetes</taxon>
        <taxon>Dothideomycetes incertae sedis</taxon>
        <taxon>Botryosphaeriales</taxon>
        <taxon>Botryosphaeriaceae</taxon>
        <taxon>Macrophomina</taxon>
    </lineage>
</organism>
<dbReference type="InterPro" id="IPR001279">
    <property type="entry name" value="Metallo-B-lactamas"/>
</dbReference>